<evidence type="ECO:0000256" key="3">
    <source>
        <dbReference type="ARBA" id="ARBA00022448"/>
    </source>
</evidence>
<keyword evidence="5 8" id="KW-0812">Transmembrane</keyword>
<protein>
    <submittedName>
        <fullName evidence="9">Iron ABC transporter permease</fullName>
    </submittedName>
</protein>
<dbReference type="Proteomes" id="UP000321298">
    <property type="component" value="Chromosome"/>
</dbReference>
<evidence type="ECO:0000256" key="6">
    <source>
        <dbReference type="ARBA" id="ARBA00022989"/>
    </source>
</evidence>
<keyword evidence="3" id="KW-0813">Transport</keyword>
<evidence type="ECO:0000256" key="7">
    <source>
        <dbReference type="ARBA" id="ARBA00023136"/>
    </source>
</evidence>
<evidence type="ECO:0000256" key="1">
    <source>
        <dbReference type="ARBA" id="ARBA00004651"/>
    </source>
</evidence>
<accession>A0AAP9ED90</accession>
<evidence type="ECO:0000256" key="5">
    <source>
        <dbReference type="ARBA" id="ARBA00022692"/>
    </source>
</evidence>
<evidence type="ECO:0000256" key="2">
    <source>
        <dbReference type="ARBA" id="ARBA00007935"/>
    </source>
</evidence>
<evidence type="ECO:0000256" key="4">
    <source>
        <dbReference type="ARBA" id="ARBA00022475"/>
    </source>
</evidence>
<comment type="subcellular location">
    <subcellularLocation>
        <location evidence="1">Cell membrane</location>
        <topology evidence="1">Multi-pass membrane protein</topology>
    </subcellularLocation>
</comment>
<sequence length="307" mass="33596">MAGGGAMRRWGMLILYLSIVLVVVITLGVPLRQQWPSWDIFWQLRLPRVLFALIGGVMLAVSALIFQTTLRHHYIDASMLGLASGSELGLALLTVVWAPALTYRVAIGAVLAMGWLVVLRRSVLKMGHQPLLLPLGGLALALFFNAGTSLLTNQQGLLGKSLANVTVTDTWLLTVIGLLGLIFIQLRSAQLALFALSQGHIARLGYPESRLSWPWQLVAAGYIGAVSAVLGTIFFMGLIVAQLVRFWFGGSAQQRLLPTALFGTLVLSLSDMLAHSSRYPIELPTGAMLMLLTAPFFMVLWWRQYEN</sequence>
<feature type="transmembrane region" description="Helical" evidence="8">
    <location>
        <begin position="78"/>
        <end position="97"/>
    </location>
</feature>
<dbReference type="PANTHER" id="PTHR30472:SF25">
    <property type="entry name" value="ABC TRANSPORTER PERMEASE PROTEIN MJ0876-RELATED"/>
    <property type="match status" value="1"/>
</dbReference>
<keyword evidence="10" id="KW-1185">Reference proteome</keyword>
<reference evidence="9 10" key="1">
    <citation type="submission" date="2019-06" db="EMBL/GenBank/DDBJ databases">
        <title>Genome analyses of bacteria isolated from kimchi.</title>
        <authorList>
            <person name="Lee S."/>
            <person name="Ahn S."/>
            <person name="Roh S."/>
        </authorList>
    </citation>
    <scope>NUCLEOTIDE SEQUENCE [LARGE SCALE GENOMIC DNA]</scope>
    <source>
        <strain evidence="9 10">CBA3625</strain>
    </source>
</reference>
<organism evidence="9 10">
    <name type="scientific">Leuconostoc lactis</name>
    <dbReference type="NCBI Taxonomy" id="1246"/>
    <lineage>
        <taxon>Bacteria</taxon>
        <taxon>Bacillati</taxon>
        <taxon>Bacillota</taxon>
        <taxon>Bacilli</taxon>
        <taxon>Lactobacillales</taxon>
        <taxon>Lactobacillaceae</taxon>
        <taxon>Leuconostoc</taxon>
    </lineage>
</organism>
<dbReference type="InterPro" id="IPR000522">
    <property type="entry name" value="ABC_transptr_permease_BtuC"/>
</dbReference>
<comment type="similarity">
    <text evidence="2">Belongs to the binding-protein-dependent transport system permease family. FecCD subfamily.</text>
</comment>
<feature type="transmembrane region" description="Helical" evidence="8">
    <location>
        <begin position="281"/>
        <end position="302"/>
    </location>
</feature>
<keyword evidence="7 8" id="KW-0472">Membrane</keyword>
<evidence type="ECO:0000313" key="10">
    <source>
        <dbReference type="Proteomes" id="UP000321298"/>
    </source>
</evidence>
<dbReference type="PANTHER" id="PTHR30472">
    <property type="entry name" value="FERRIC ENTEROBACTIN TRANSPORT SYSTEM PERMEASE PROTEIN"/>
    <property type="match status" value="1"/>
</dbReference>
<dbReference type="GO" id="GO:0022857">
    <property type="term" value="F:transmembrane transporter activity"/>
    <property type="evidence" value="ECO:0007669"/>
    <property type="project" value="InterPro"/>
</dbReference>
<gene>
    <name evidence="9" type="ORF">FGL83_08635</name>
</gene>
<dbReference type="GO" id="GO:0005886">
    <property type="term" value="C:plasma membrane"/>
    <property type="evidence" value="ECO:0007669"/>
    <property type="project" value="UniProtKB-SubCell"/>
</dbReference>
<feature type="transmembrane region" description="Helical" evidence="8">
    <location>
        <begin position="12"/>
        <end position="29"/>
    </location>
</feature>
<feature type="transmembrane region" description="Helical" evidence="8">
    <location>
        <begin position="49"/>
        <end position="66"/>
    </location>
</feature>
<evidence type="ECO:0000256" key="8">
    <source>
        <dbReference type="SAM" id="Phobius"/>
    </source>
</evidence>
<evidence type="ECO:0000313" key="9">
    <source>
        <dbReference type="EMBL" id="QEA44727.1"/>
    </source>
</evidence>
<dbReference type="SUPFAM" id="SSF81345">
    <property type="entry name" value="ABC transporter involved in vitamin B12 uptake, BtuC"/>
    <property type="match status" value="1"/>
</dbReference>
<dbReference type="Gene3D" id="1.10.3470.10">
    <property type="entry name" value="ABC transporter involved in vitamin B12 uptake, BtuC"/>
    <property type="match status" value="1"/>
</dbReference>
<keyword evidence="6 8" id="KW-1133">Transmembrane helix</keyword>
<feature type="transmembrane region" description="Helical" evidence="8">
    <location>
        <begin position="217"/>
        <end position="244"/>
    </location>
</feature>
<keyword evidence="4" id="KW-1003">Cell membrane</keyword>
<name>A0AAP9ED90_LEULA</name>
<feature type="transmembrane region" description="Helical" evidence="8">
    <location>
        <begin position="171"/>
        <end position="196"/>
    </location>
</feature>
<dbReference type="AlphaFoldDB" id="A0AAP9ED90"/>
<dbReference type="EMBL" id="CP042387">
    <property type="protein sequence ID" value="QEA44727.1"/>
    <property type="molecule type" value="Genomic_DNA"/>
</dbReference>
<dbReference type="InterPro" id="IPR037294">
    <property type="entry name" value="ABC_BtuC-like"/>
</dbReference>
<proteinExistence type="inferred from homology"/>
<dbReference type="Pfam" id="PF01032">
    <property type="entry name" value="FecCD"/>
    <property type="match status" value="1"/>
</dbReference>
<feature type="transmembrane region" description="Helical" evidence="8">
    <location>
        <begin position="131"/>
        <end position="151"/>
    </location>
</feature>
<feature type="transmembrane region" description="Helical" evidence="8">
    <location>
        <begin position="103"/>
        <end position="119"/>
    </location>
</feature>